<keyword evidence="3" id="KW-1133">Transmembrane helix</keyword>
<dbReference type="Proteomes" id="UP000245577">
    <property type="component" value="Unassembled WGS sequence"/>
</dbReference>
<evidence type="ECO:0000259" key="4">
    <source>
        <dbReference type="Pfam" id="PF12849"/>
    </source>
</evidence>
<evidence type="ECO:0000256" key="1">
    <source>
        <dbReference type="ARBA" id="ARBA00022448"/>
    </source>
</evidence>
<evidence type="ECO:0000256" key="2">
    <source>
        <dbReference type="ARBA" id="ARBA00022729"/>
    </source>
</evidence>
<dbReference type="NCBIfam" id="TIGR02136">
    <property type="entry name" value="ptsS_2"/>
    <property type="match status" value="1"/>
</dbReference>
<keyword evidence="1" id="KW-0813">Transport</keyword>
<comment type="caution">
    <text evidence="5">The sequence shown here is derived from an EMBL/GenBank/DDBJ whole genome shotgun (WGS) entry which is preliminary data.</text>
</comment>
<feature type="domain" description="PBP" evidence="4">
    <location>
        <begin position="29"/>
        <end position="255"/>
    </location>
</feature>
<evidence type="ECO:0000256" key="3">
    <source>
        <dbReference type="SAM" id="Phobius"/>
    </source>
</evidence>
<keyword evidence="2" id="KW-0732">Signal</keyword>
<dbReference type="InterPro" id="IPR050811">
    <property type="entry name" value="Phosphate_ABC_transporter"/>
</dbReference>
<dbReference type="CDD" id="cd13653">
    <property type="entry name" value="PBP2_phosphate_like_1"/>
    <property type="match status" value="1"/>
</dbReference>
<keyword evidence="3" id="KW-0812">Transmembrane</keyword>
<protein>
    <submittedName>
        <fullName evidence="5">Phosphate-binding protein PstS 1</fullName>
    </submittedName>
</protein>
<dbReference type="SUPFAM" id="SSF53850">
    <property type="entry name" value="Periplasmic binding protein-like II"/>
    <property type="match status" value="1"/>
</dbReference>
<dbReference type="PANTHER" id="PTHR30570">
    <property type="entry name" value="PERIPLASMIC PHOSPHATE BINDING COMPONENT OF PHOSPHATE ABC TRANSPORTER"/>
    <property type="match status" value="1"/>
</dbReference>
<gene>
    <name evidence="5" type="primary">pstS1_1</name>
    <name evidence="5" type="ORF">MBBWO_12740</name>
</gene>
<organism evidence="5 6">
    <name type="scientific">Methanobrevibacter woesei</name>
    <dbReference type="NCBI Taxonomy" id="190976"/>
    <lineage>
        <taxon>Archaea</taxon>
        <taxon>Methanobacteriati</taxon>
        <taxon>Methanobacteriota</taxon>
        <taxon>Methanomada group</taxon>
        <taxon>Methanobacteria</taxon>
        <taxon>Methanobacteriales</taxon>
        <taxon>Methanobacteriaceae</taxon>
        <taxon>Methanobrevibacter</taxon>
    </lineage>
</organism>
<sequence>MKTKYKGLILVVIIIVIIAISIISGFDKDRIDIAGSTSVQPLAEQLATEYVGNRDDIQVNVQGGGSGMGIRSVSQGIADIGTSSKELSAEDSVGVETVELGKEGIVIGVHNSNTINDLSTDQINQIFSGEITNWKELGGPDEEIHVVTREEGSGTRDAFESIVMGDEDIKSDAIVQSSTESVKQAVSTDPGAIGYMSFAHMSDDVKSLTVNNVIVSEETIADGSYELQRPFLFVINEDNYSQAVHDFVDWIKSPEGEQIIIDAKIVPPN</sequence>
<dbReference type="InterPro" id="IPR024370">
    <property type="entry name" value="PBP_domain"/>
</dbReference>
<dbReference type="PANTHER" id="PTHR30570:SF1">
    <property type="entry name" value="PHOSPHATE-BINDING PROTEIN PSTS"/>
    <property type="match status" value="1"/>
</dbReference>
<dbReference type="OrthoDB" id="53390at2157"/>
<reference evidence="5 6" key="1">
    <citation type="submission" date="2017-03" db="EMBL/GenBank/DDBJ databases">
        <title>Genome sequence of Methanobrevibacter wosei.</title>
        <authorList>
            <person name="Poehlein A."/>
            <person name="Seedorf H."/>
            <person name="Daniel R."/>
        </authorList>
    </citation>
    <scope>NUCLEOTIDE SEQUENCE [LARGE SCALE GENOMIC DNA]</scope>
    <source>
        <strain evidence="5 6">DSM 11979</strain>
    </source>
</reference>
<name>A0A2U1S5M2_9EURY</name>
<evidence type="ECO:0000313" key="5">
    <source>
        <dbReference type="EMBL" id="PWB84963.1"/>
    </source>
</evidence>
<keyword evidence="6" id="KW-1185">Reference proteome</keyword>
<dbReference type="Pfam" id="PF12849">
    <property type="entry name" value="PBP_like_2"/>
    <property type="match status" value="1"/>
</dbReference>
<dbReference type="Gene3D" id="3.40.190.10">
    <property type="entry name" value="Periplasmic binding protein-like II"/>
    <property type="match status" value="2"/>
</dbReference>
<accession>A0A2U1S5M2</accession>
<dbReference type="EMBL" id="MZGU01000006">
    <property type="protein sequence ID" value="PWB84963.1"/>
    <property type="molecule type" value="Genomic_DNA"/>
</dbReference>
<keyword evidence="3" id="KW-0472">Membrane</keyword>
<evidence type="ECO:0000313" key="6">
    <source>
        <dbReference type="Proteomes" id="UP000245577"/>
    </source>
</evidence>
<dbReference type="InterPro" id="IPR011862">
    <property type="entry name" value="Phos-bd"/>
</dbReference>
<dbReference type="InterPro" id="IPR023795">
    <property type="entry name" value="Serpin_CS"/>
</dbReference>
<proteinExistence type="predicted"/>
<dbReference type="GO" id="GO:0042301">
    <property type="term" value="F:phosphate ion binding"/>
    <property type="evidence" value="ECO:0007669"/>
    <property type="project" value="InterPro"/>
</dbReference>
<feature type="transmembrane region" description="Helical" evidence="3">
    <location>
        <begin position="7"/>
        <end position="26"/>
    </location>
</feature>
<dbReference type="PROSITE" id="PS00284">
    <property type="entry name" value="SERPIN"/>
    <property type="match status" value="1"/>
</dbReference>
<dbReference type="RefSeq" id="WP_116670062.1">
    <property type="nucleotide sequence ID" value="NZ_CALUOI010000003.1"/>
</dbReference>
<dbReference type="AlphaFoldDB" id="A0A2U1S5M2"/>